<evidence type="ECO:0000256" key="1">
    <source>
        <dbReference type="SAM" id="MobiDB-lite"/>
    </source>
</evidence>
<feature type="region of interest" description="Disordered" evidence="1">
    <location>
        <begin position="218"/>
        <end position="283"/>
    </location>
</feature>
<comment type="caution">
    <text evidence="2">The sequence shown here is derived from an EMBL/GenBank/DDBJ whole genome shotgun (WGS) entry which is preliminary data.</text>
</comment>
<dbReference type="EMBL" id="JBHUOP010000001">
    <property type="protein sequence ID" value="MFD2839700.1"/>
    <property type="molecule type" value="Genomic_DNA"/>
</dbReference>
<sequence>MLDREARARLRTLSKDNAELVGLHLIMTGKLLDTDPELAYKHAQEALRRGGRVDIVREAAGLAAYYTERYAEALREFRTVRRLNGSSEHLPLMADCERGLERPEKAIALAQSEEAATLSIDGQLELAIVVAGARVDLGQNDAALAHLESIEVPAKRRDLAVRLIGARVAILELLGRSEEAEELLSHLSPAEIESIEEPLGEVDEDVLVYDLVDDFVDADPEDIDDTEEDAEAAEADDAEDDEPEANQDGADSADEGPEASAEESVHEAVEDVEDSEPENSQED</sequence>
<evidence type="ECO:0000313" key="2">
    <source>
        <dbReference type="EMBL" id="MFD2839700.1"/>
    </source>
</evidence>
<gene>
    <name evidence="2" type="ORF">ACFSYH_03850</name>
</gene>
<evidence type="ECO:0000313" key="3">
    <source>
        <dbReference type="Proteomes" id="UP001597391"/>
    </source>
</evidence>
<dbReference type="Gene3D" id="1.25.40.10">
    <property type="entry name" value="Tetratricopeptide repeat domain"/>
    <property type="match status" value="1"/>
</dbReference>
<organism evidence="2 3">
    <name type="scientific">Populibacterium corticicola</name>
    <dbReference type="NCBI Taxonomy" id="1812826"/>
    <lineage>
        <taxon>Bacteria</taxon>
        <taxon>Bacillati</taxon>
        <taxon>Actinomycetota</taxon>
        <taxon>Actinomycetes</taxon>
        <taxon>Micrococcales</taxon>
        <taxon>Jonesiaceae</taxon>
        <taxon>Populibacterium</taxon>
    </lineage>
</organism>
<feature type="compositionally biased region" description="Acidic residues" evidence="1">
    <location>
        <begin position="218"/>
        <end position="261"/>
    </location>
</feature>
<protein>
    <recommendedName>
        <fullName evidence="4">Tetratricopeptide repeat protein</fullName>
    </recommendedName>
</protein>
<dbReference type="Proteomes" id="UP001597391">
    <property type="component" value="Unassembled WGS sequence"/>
</dbReference>
<evidence type="ECO:0008006" key="4">
    <source>
        <dbReference type="Google" id="ProtNLM"/>
    </source>
</evidence>
<reference evidence="3" key="1">
    <citation type="journal article" date="2019" name="Int. J. Syst. Evol. Microbiol.">
        <title>The Global Catalogue of Microorganisms (GCM) 10K type strain sequencing project: providing services to taxonomists for standard genome sequencing and annotation.</title>
        <authorList>
            <consortium name="The Broad Institute Genomics Platform"/>
            <consortium name="The Broad Institute Genome Sequencing Center for Infectious Disease"/>
            <person name="Wu L."/>
            <person name="Ma J."/>
        </authorList>
    </citation>
    <scope>NUCLEOTIDE SEQUENCE [LARGE SCALE GENOMIC DNA]</scope>
    <source>
        <strain evidence="3">KCTC 33576</strain>
    </source>
</reference>
<feature type="compositionally biased region" description="Acidic residues" evidence="1">
    <location>
        <begin position="270"/>
        <end position="283"/>
    </location>
</feature>
<dbReference type="RefSeq" id="WP_377465212.1">
    <property type="nucleotide sequence ID" value="NZ_JBHUOP010000001.1"/>
</dbReference>
<keyword evidence="3" id="KW-1185">Reference proteome</keyword>
<proteinExistence type="predicted"/>
<dbReference type="InterPro" id="IPR011990">
    <property type="entry name" value="TPR-like_helical_dom_sf"/>
</dbReference>
<name>A0ABW5XCK9_9MICO</name>
<accession>A0ABW5XCK9</accession>
<dbReference type="SUPFAM" id="SSF48452">
    <property type="entry name" value="TPR-like"/>
    <property type="match status" value="1"/>
</dbReference>